<keyword evidence="5" id="KW-0926">Vacuole</keyword>
<comment type="function">
    <text evidence="1">May be involved in vacuolar sorting and osmoregulation.</text>
</comment>
<feature type="transmembrane region" description="Helical" evidence="9">
    <location>
        <begin position="343"/>
        <end position="363"/>
    </location>
</feature>
<evidence type="ECO:0000256" key="4">
    <source>
        <dbReference type="ARBA" id="ARBA00017435"/>
    </source>
</evidence>
<keyword evidence="7" id="KW-0325">Glycoprotein</keyword>
<organism evidence="11 12">
    <name type="scientific">Robertmurraya siralis</name>
    <dbReference type="NCBI Taxonomy" id="77777"/>
    <lineage>
        <taxon>Bacteria</taxon>
        <taxon>Bacillati</taxon>
        <taxon>Bacillota</taxon>
        <taxon>Bacilli</taxon>
        <taxon>Bacillales</taxon>
        <taxon>Bacillaceae</taxon>
        <taxon>Robertmurraya</taxon>
    </lineage>
</organism>
<dbReference type="Gene3D" id="3.40.630.10">
    <property type="entry name" value="Zn peptidases"/>
    <property type="match status" value="1"/>
</dbReference>
<reference evidence="11" key="1">
    <citation type="submission" date="2021-03" db="EMBL/GenBank/DDBJ databases">
        <title>Antimicrobial resistance genes in bacteria isolated from Japanese honey, and their potential for conferring macrolide and lincosamide resistance in the American foulbrood pathogen Paenibacillus larvae.</title>
        <authorList>
            <person name="Okamoto M."/>
            <person name="Kumagai M."/>
            <person name="Kanamori H."/>
            <person name="Takamatsu D."/>
        </authorList>
    </citation>
    <scope>NUCLEOTIDE SEQUENCE</scope>
    <source>
        <strain evidence="11">J27TS8</strain>
    </source>
</reference>
<dbReference type="GO" id="GO:0008235">
    <property type="term" value="F:metalloexopeptidase activity"/>
    <property type="evidence" value="ECO:0007669"/>
    <property type="project" value="InterPro"/>
</dbReference>
<evidence type="ECO:0000256" key="6">
    <source>
        <dbReference type="ARBA" id="ARBA00022989"/>
    </source>
</evidence>
<evidence type="ECO:0000313" key="12">
    <source>
        <dbReference type="Proteomes" id="UP000682111"/>
    </source>
</evidence>
<proteinExistence type="inferred from homology"/>
<feature type="transmembrane region" description="Helical" evidence="9">
    <location>
        <begin position="21"/>
        <end position="42"/>
    </location>
</feature>
<dbReference type="SUPFAM" id="SSF53187">
    <property type="entry name" value="Zn-dependent exopeptidases"/>
    <property type="match status" value="1"/>
</dbReference>
<dbReference type="PANTHER" id="PTHR12147:SF58">
    <property type="entry name" value="VACUOLAR MEMBRANE PROTEASE"/>
    <property type="match status" value="1"/>
</dbReference>
<dbReference type="PANTHER" id="PTHR12147">
    <property type="entry name" value="METALLOPEPTIDASE M28 FAMILY MEMBER"/>
    <property type="match status" value="1"/>
</dbReference>
<evidence type="ECO:0000256" key="3">
    <source>
        <dbReference type="ARBA" id="ARBA00010918"/>
    </source>
</evidence>
<accession>A0A919WHU7</accession>
<feature type="transmembrane region" description="Helical" evidence="9">
    <location>
        <begin position="419"/>
        <end position="438"/>
    </location>
</feature>
<comment type="subcellular location">
    <subcellularLocation>
        <location evidence="2">Vacuole membrane</location>
        <topology evidence="2">Multi-pass membrane protein</topology>
    </subcellularLocation>
</comment>
<feature type="transmembrane region" description="Helical" evidence="9">
    <location>
        <begin position="445"/>
        <end position="466"/>
    </location>
</feature>
<feature type="transmembrane region" description="Helical" evidence="9">
    <location>
        <begin position="552"/>
        <end position="572"/>
    </location>
</feature>
<evidence type="ECO:0000256" key="1">
    <source>
        <dbReference type="ARBA" id="ARBA00003273"/>
    </source>
</evidence>
<dbReference type="Proteomes" id="UP000682111">
    <property type="component" value="Unassembled WGS sequence"/>
</dbReference>
<feature type="transmembrane region" description="Helical" evidence="9">
    <location>
        <begin position="472"/>
        <end position="488"/>
    </location>
</feature>
<name>A0A919WHU7_9BACI</name>
<evidence type="ECO:0000256" key="7">
    <source>
        <dbReference type="ARBA" id="ARBA00023180"/>
    </source>
</evidence>
<dbReference type="EMBL" id="BORC01000003">
    <property type="protein sequence ID" value="GIN61994.1"/>
    <property type="molecule type" value="Genomic_DNA"/>
</dbReference>
<feature type="transmembrane region" description="Helical" evidence="9">
    <location>
        <begin position="524"/>
        <end position="545"/>
    </location>
</feature>
<gene>
    <name evidence="11" type="ORF">J27TS8_19870</name>
</gene>
<evidence type="ECO:0000256" key="2">
    <source>
        <dbReference type="ARBA" id="ARBA00004128"/>
    </source>
</evidence>
<feature type="transmembrane region" description="Helical" evidence="9">
    <location>
        <begin position="500"/>
        <end position="518"/>
    </location>
</feature>
<dbReference type="GO" id="GO:0006508">
    <property type="term" value="P:proteolysis"/>
    <property type="evidence" value="ECO:0007669"/>
    <property type="project" value="InterPro"/>
</dbReference>
<comment type="similarity">
    <text evidence="3">Belongs to the peptidase M28 family.</text>
</comment>
<dbReference type="InterPro" id="IPR007484">
    <property type="entry name" value="Peptidase_M28"/>
</dbReference>
<dbReference type="Pfam" id="PF04389">
    <property type="entry name" value="Peptidase_M28"/>
    <property type="match status" value="1"/>
</dbReference>
<sequence length="574" mass="64249">MKEELRRTVPISERKYLLANVLYIFAILVTCIIAVYLGFLQFRGPEVKPLQANAEQFSAERALRYLENFAISPHPVGSPEHERVRDYLVNALEGLGLSPEIQTVADSLFSWGEPFDGIVENILARIPGQNSSQAIMLTAHYDSEHNSPGAADDGAAVAAILETVRILQEGEPLKNDVIILLSDGEELGLLGAQAFVNEHPWVHDIGIVLNFEARGSEGPSVLFETNEHNERLIEEFAKGSSHPIAHSFISDLYRMMPNETDLTLYKSHGMYGLNFAFFEGTYGYHSPEDSIENLSIKSLQHHGENMLELVHHFGNMELEAKEDGSSLFFNLFAEKVVFYGKQYVIPIMIAAIFLFILTCVHGIRKQEMTTARILFGFLFCVLSVAFSYFAAEGLLKLYSALTGSDLWSIGAYPKLSNPLFISILFMIAALLTGAYSFILDAIKGLNFFMGSLLGWLILIVVSSFLYQDSSYIFVWPYLFALIGVNVFLRIKKSIMKKVVSLMIVIFSCLFITPIMYLVYVLLTIHYVGVLAAAFALSLVFIIPAFSQISRRYLSIFPAFLLLSGVLTFLLVWSH</sequence>
<evidence type="ECO:0000256" key="8">
    <source>
        <dbReference type="ARBA" id="ARBA00031512"/>
    </source>
</evidence>
<feature type="transmembrane region" description="Helical" evidence="9">
    <location>
        <begin position="375"/>
        <end position="399"/>
    </location>
</feature>
<dbReference type="InterPro" id="IPR045175">
    <property type="entry name" value="M28_fam"/>
</dbReference>
<keyword evidence="9" id="KW-0472">Membrane</keyword>
<evidence type="ECO:0000256" key="9">
    <source>
        <dbReference type="SAM" id="Phobius"/>
    </source>
</evidence>
<keyword evidence="9" id="KW-0812">Transmembrane</keyword>
<keyword evidence="12" id="KW-1185">Reference proteome</keyword>
<evidence type="ECO:0000259" key="10">
    <source>
        <dbReference type="Pfam" id="PF04389"/>
    </source>
</evidence>
<evidence type="ECO:0000313" key="11">
    <source>
        <dbReference type="EMBL" id="GIN61994.1"/>
    </source>
</evidence>
<dbReference type="GO" id="GO:0005774">
    <property type="term" value="C:vacuolar membrane"/>
    <property type="evidence" value="ECO:0007669"/>
    <property type="project" value="UniProtKB-SubCell"/>
</dbReference>
<feature type="domain" description="Peptidase M28" evidence="10">
    <location>
        <begin position="121"/>
        <end position="310"/>
    </location>
</feature>
<comment type="caution">
    <text evidence="11">The sequence shown here is derived from an EMBL/GenBank/DDBJ whole genome shotgun (WGS) entry which is preliminary data.</text>
</comment>
<dbReference type="AlphaFoldDB" id="A0A919WHU7"/>
<protein>
    <recommendedName>
        <fullName evidence="4">Vacuolar membrane protease</fullName>
    </recommendedName>
    <alternativeName>
        <fullName evidence="8">FXNA-related family protease 1</fullName>
    </alternativeName>
</protein>
<evidence type="ECO:0000256" key="5">
    <source>
        <dbReference type="ARBA" id="ARBA00022554"/>
    </source>
</evidence>
<dbReference type="RefSeq" id="WP_212933583.1">
    <property type="nucleotide sequence ID" value="NZ_BORC01000003.1"/>
</dbReference>
<keyword evidence="6 9" id="KW-1133">Transmembrane helix</keyword>